<protein>
    <submittedName>
        <fullName evidence="1">Uncharacterized protein</fullName>
    </submittedName>
</protein>
<organism evidence="1 2">
    <name type="scientific">Segatella salivae DSM 15606</name>
    <dbReference type="NCBI Taxonomy" id="888832"/>
    <lineage>
        <taxon>Bacteria</taxon>
        <taxon>Pseudomonadati</taxon>
        <taxon>Bacteroidota</taxon>
        <taxon>Bacteroidia</taxon>
        <taxon>Bacteroidales</taxon>
        <taxon>Prevotellaceae</taxon>
        <taxon>Segatella</taxon>
    </lineage>
</organism>
<accession>E6MPP3</accession>
<evidence type="ECO:0000313" key="1">
    <source>
        <dbReference type="EMBL" id="EFV04398.1"/>
    </source>
</evidence>
<name>E6MPP3_9BACT</name>
<proteinExistence type="predicted"/>
<reference evidence="1 2" key="1">
    <citation type="submission" date="2010-12" db="EMBL/GenBank/DDBJ databases">
        <authorList>
            <person name="Muzny D."/>
            <person name="Qin X."/>
            <person name="Deng J."/>
            <person name="Jiang H."/>
            <person name="Liu Y."/>
            <person name="Qu J."/>
            <person name="Song X.-Z."/>
            <person name="Zhang L."/>
            <person name="Thornton R."/>
            <person name="Coyle M."/>
            <person name="Francisco L."/>
            <person name="Jackson L."/>
            <person name="Javaid M."/>
            <person name="Korchina V."/>
            <person name="Kovar C."/>
            <person name="Mata R."/>
            <person name="Mathew T."/>
            <person name="Ngo R."/>
            <person name="Nguyen L."/>
            <person name="Nguyen N."/>
            <person name="Okwuonu G."/>
            <person name="Ongeri F."/>
            <person name="Pham C."/>
            <person name="Simmons D."/>
            <person name="Wilczek-Boney K."/>
            <person name="Hale W."/>
            <person name="Jakkamsetti A."/>
            <person name="Pham P."/>
            <person name="Ruth R."/>
            <person name="San Lucas F."/>
            <person name="Warren J."/>
            <person name="Zhang J."/>
            <person name="Zhao Z."/>
            <person name="Zhou C."/>
            <person name="Zhu D."/>
            <person name="Lee S."/>
            <person name="Bess C."/>
            <person name="Blankenburg K."/>
            <person name="Forbes L."/>
            <person name="Fu Q."/>
            <person name="Gubbala S."/>
            <person name="Hirani K."/>
            <person name="Jayaseelan J.C."/>
            <person name="Lara F."/>
            <person name="Munidasa M."/>
            <person name="Palculict T."/>
            <person name="Patil S."/>
            <person name="Pu L.-L."/>
            <person name="Saada N."/>
            <person name="Tang L."/>
            <person name="Weissenberger G."/>
            <person name="Zhu Y."/>
            <person name="Hemphill L."/>
            <person name="Shang Y."/>
            <person name="Youmans B."/>
            <person name="Ayvaz T."/>
            <person name="Ross M."/>
            <person name="Santibanez J."/>
            <person name="Aqrawi P."/>
            <person name="Gross S."/>
            <person name="Joshi V."/>
            <person name="Fowler G."/>
            <person name="Nazareth L."/>
            <person name="Reid J."/>
            <person name="Worley K."/>
            <person name="Petrosino J."/>
            <person name="Highlander S."/>
            <person name="Gibbs R."/>
        </authorList>
    </citation>
    <scope>NUCLEOTIDE SEQUENCE [LARGE SCALE GENOMIC DNA]</scope>
    <source>
        <strain evidence="1 2">DSM 15606</strain>
    </source>
</reference>
<keyword evidence="2" id="KW-1185">Reference proteome</keyword>
<sequence>MLFNSYFVVYNNLNSCKRFKKRVDFGVCSPSFGNTIRHFFSPGKGQIVLFTS</sequence>
<dbReference type="AlphaFoldDB" id="E6MPP3"/>
<dbReference type="Proteomes" id="UP000003874">
    <property type="component" value="Unassembled WGS sequence"/>
</dbReference>
<gene>
    <name evidence="1" type="ORF">HMPREF9420_1461</name>
</gene>
<dbReference type="EMBL" id="AEQO01000124">
    <property type="protein sequence ID" value="EFV04398.1"/>
    <property type="molecule type" value="Genomic_DNA"/>
</dbReference>
<dbReference type="HOGENOM" id="CLU_3083298_0_0_10"/>
<comment type="caution">
    <text evidence="1">The sequence shown here is derived from an EMBL/GenBank/DDBJ whole genome shotgun (WGS) entry which is preliminary data.</text>
</comment>
<evidence type="ECO:0000313" key="2">
    <source>
        <dbReference type="Proteomes" id="UP000003874"/>
    </source>
</evidence>